<name>A0A1F6F2V2_9BACT</name>
<gene>
    <name evidence="1" type="ORF">A3A39_02945</name>
</gene>
<evidence type="ECO:0000313" key="2">
    <source>
        <dbReference type="Proteomes" id="UP000177372"/>
    </source>
</evidence>
<dbReference type="EMBL" id="MFLZ01000012">
    <property type="protein sequence ID" value="OGG80202.1"/>
    <property type="molecule type" value="Genomic_DNA"/>
</dbReference>
<proteinExistence type="predicted"/>
<protein>
    <submittedName>
        <fullName evidence="1">Uncharacterized protein</fullName>
    </submittedName>
</protein>
<evidence type="ECO:0000313" key="1">
    <source>
        <dbReference type="EMBL" id="OGG80202.1"/>
    </source>
</evidence>
<organism evidence="1 2">
    <name type="scientific">Candidatus Kaiserbacteria bacterium RIFCSPLOWO2_01_FULL_54_13</name>
    <dbReference type="NCBI Taxonomy" id="1798512"/>
    <lineage>
        <taxon>Bacteria</taxon>
        <taxon>Candidatus Kaiseribacteriota</taxon>
    </lineage>
</organism>
<dbReference type="STRING" id="1798512.A3A39_02945"/>
<dbReference type="AlphaFoldDB" id="A0A1F6F2V2"/>
<sequence length="121" mass="14270">MDGTFNKERHGEEKQLSFDEFIVHADKFTLFFAGIPREHAMGDIYRSQLVYKDCFAAESEFEKLVSELQNYDQAHDLRKLVARKNKGEVIGPEDEQVLQKLYEAYGMMRRYAKHDRELFGE</sequence>
<dbReference type="Proteomes" id="UP000177372">
    <property type="component" value="Unassembled WGS sequence"/>
</dbReference>
<accession>A0A1F6F2V2</accession>
<reference evidence="1 2" key="1">
    <citation type="journal article" date="2016" name="Nat. Commun.">
        <title>Thousands of microbial genomes shed light on interconnected biogeochemical processes in an aquifer system.</title>
        <authorList>
            <person name="Anantharaman K."/>
            <person name="Brown C.T."/>
            <person name="Hug L.A."/>
            <person name="Sharon I."/>
            <person name="Castelle C.J."/>
            <person name="Probst A.J."/>
            <person name="Thomas B.C."/>
            <person name="Singh A."/>
            <person name="Wilkins M.J."/>
            <person name="Karaoz U."/>
            <person name="Brodie E.L."/>
            <person name="Williams K.H."/>
            <person name="Hubbard S.S."/>
            <person name="Banfield J.F."/>
        </authorList>
    </citation>
    <scope>NUCLEOTIDE SEQUENCE [LARGE SCALE GENOMIC DNA]</scope>
</reference>
<comment type="caution">
    <text evidence="1">The sequence shown here is derived from an EMBL/GenBank/DDBJ whole genome shotgun (WGS) entry which is preliminary data.</text>
</comment>